<dbReference type="Pfam" id="PF00756">
    <property type="entry name" value="Esterase"/>
    <property type="match status" value="1"/>
</dbReference>
<dbReference type="InterPro" id="IPR013783">
    <property type="entry name" value="Ig-like_fold"/>
</dbReference>
<dbReference type="OrthoDB" id="9784036at2"/>
<dbReference type="PANTHER" id="PTHR40841:SF2">
    <property type="entry name" value="SIDEROPHORE-DEGRADING ESTERASE (EUROFUNG)"/>
    <property type="match status" value="1"/>
</dbReference>
<organism evidence="3 4">
    <name type="scientific">Flavobacterium aurantiibacter</name>
    <dbReference type="NCBI Taxonomy" id="2023067"/>
    <lineage>
        <taxon>Bacteria</taxon>
        <taxon>Pseudomonadati</taxon>
        <taxon>Bacteroidota</taxon>
        <taxon>Flavobacteriia</taxon>
        <taxon>Flavobacteriales</taxon>
        <taxon>Flavobacteriaceae</taxon>
        <taxon>Flavobacterium</taxon>
    </lineage>
</organism>
<dbReference type="SUPFAM" id="SSF49452">
    <property type="entry name" value="Starch-binding domain-like"/>
    <property type="match status" value="1"/>
</dbReference>
<proteinExistence type="inferred from homology"/>
<dbReference type="InterPro" id="IPR013784">
    <property type="entry name" value="Carb-bd-like_fold"/>
</dbReference>
<evidence type="ECO:0000256" key="1">
    <source>
        <dbReference type="ARBA" id="ARBA00005622"/>
    </source>
</evidence>
<accession>A0A255ZPK7</accession>
<dbReference type="SUPFAM" id="SSF53474">
    <property type="entry name" value="alpha/beta-Hydrolases"/>
    <property type="match status" value="1"/>
</dbReference>
<dbReference type="AlphaFoldDB" id="A0A255ZPK7"/>
<dbReference type="InterPro" id="IPR052558">
    <property type="entry name" value="Siderophore_Hydrolase_D"/>
</dbReference>
<reference evidence="3 4" key="1">
    <citation type="submission" date="2017-07" db="EMBL/GenBank/DDBJ databases">
        <title>Flavobacterium cyanobacteriorum sp. nov., isolated from cyanobacterial aggregates in a eutrophic lake.</title>
        <authorList>
            <person name="Cai H."/>
        </authorList>
    </citation>
    <scope>NUCLEOTIDE SEQUENCE [LARGE SCALE GENOMIC DNA]</scope>
    <source>
        <strain evidence="3 4">TH167</strain>
    </source>
</reference>
<dbReference type="EMBL" id="NOXX01000202">
    <property type="protein sequence ID" value="OYQ43517.1"/>
    <property type="molecule type" value="Genomic_DNA"/>
</dbReference>
<evidence type="ECO:0000313" key="4">
    <source>
        <dbReference type="Proteomes" id="UP000216035"/>
    </source>
</evidence>
<keyword evidence="2" id="KW-0378">Hydrolase</keyword>
<dbReference type="Gene3D" id="2.60.40.10">
    <property type="entry name" value="Immunoglobulins"/>
    <property type="match status" value="1"/>
</dbReference>
<evidence type="ECO:0008006" key="5">
    <source>
        <dbReference type="Google" id="ProtNLM"/>
    </source>
</evidence>
<dbReference type="RefSeq" id="WP_094486591.1">
    <property type="nucleotide sequence ID" value="NZ_NOXX01000202.1"/>
</dbReference>
<dbReference type="InterPro" id="IPR029058">
    <property type="entry name" value="AB_hydrolase_fold"/>
</dbReference>
<gene>
    <name evidence="3" type="ORF">CHX27_09750</name>
</gene>
<dbReference type="InterPro" id="IPR000801">
    <property type="entry name" value="Esterase-like"/>
</dbReference>
<evidence type="ECO:0000256" key="2">
    <source>
        <dbReference type="ARBA" id="ARBA00022801"/>
    </source>
</evidence>
<dbReference type="Proteomes" id="UP000216035">
    <property type="component" value="Unassembled WGS sequence"/>
</dbReference>
<comment type="caution">
    <text evidence="3">The sequence shown here is derived from an EMBL/GenBank/DDBJ whole genome shotgun (WGS) entry which is preliminary data.</text>
</comment>
<evidence type="ECO:0000313" key="3">
    <source>
        <dbReference type="EMBL" id="OYQ43517.1"/>
    </source>
</evidence>
<dbReference type="GO" id="GO:0030246">
    <property type="term" value="F:carbohydrate binding"/>
    <property type="evidence" value="ECO:0007669"/>
    <property type="project" value="InterPro"/>
</dbReference>
<name>A0A255ZPK7_9FLAO</name>
<protein>
    <recommendedName>
        <fullName evidence="5">CBM20 domain-containing protein</fullName>
    </recommendedName>
</protein>
<dbReference type="Gene3D" id="3.40.50.1820">
    <property type="entry name" value="alpha/beta hydrolase"/>
    <property type="match status" value="1"/>
</dbReference>
<sequence length="272" mass="31143">MQTDEARQAYGKYCGNADKFFQFVTQEVFSYMQENYRVLSRRSAIGHSLGASFLVYSFLKNPDTFDNYVLMSPNLAYDANRLIRELKQFDFSTIKPYKYFYLSFANEAVSFPEWKPAVDESFMLFDSLQGSKNFFVKLATFPESNHFSSALPALTDALDTYFKKVYDRQQAQLSDTFVEVEVVVEVSNPKAELYITGNQNAVGNWNPAAIKMNRLSDKERSIKLKVQAPFIFKITQGSWESEATLDGISGNVTLIPGKEKRYRFKAIAFANE</sequence>
<dbReference type="GO" id="GO:0016788">
    <property type="term" value="F:hydrolase activity, acting on ester bonds"/>
    <property type="evidence" value="ECO:0007669"/>
    <property type="project" value="TreeGrafter"/>
</dbReference>
<comment type="similarity">
    <text evidence="1">Belongs to the esterase D family.</text>
</comment>
<dbReference type="PANTHER" id="PTHR40841">
    <property type="entry name" value="SIDEROPHORE TRIACETYLFUSARININE C ESTERASE"/>
    <property type="match status" value="1"/>
</dbReference>
<keyword evidence="4" id="KW-1185">Reference proteome</keyword>